<evidence type="ECO:0000256" key="3">
    <source>
        <dbReference type="ARBA" id="ARBA00022448"/>
    </source>
</evidence>
<sequence length="371" mass="38488">MACVFREYLKRGARDYAAMLVLLPVMLFLLLAAPMAALAQNGDQVQPAAQSSAPASSSADVVAPATAAPADAAALQTAQPTAQAADMAPVDNHPWWFWPLALLGFCFILGIIAVMAGVGGGVLFVPLVSGFFPFHLDFVRGAGLLVALAGALAAGPGLLRRNFANLRLALPVALIASACAIVGAMLGLALPTHIIQTCLGGTILAIAVLLLLSKNSVRPVVNKQDAISVALGMDGVFLEPSTGEVVEWKTHRTLAGLLLFIVIGIMAGMFGLGAGWANVPVLNLLMGAPLKVSVGTSKFLLSITDTSAAWVYLNQGCVIPLMAIPSIVGLMLGSVVGVRLLAVAKPKFIRYMVIFVLLFSGVKALMKGLGW</sequence>
<feature type="transmembrane region" description="Helical" evidence="8">
    <location>
        <begin position="318"/>
        <end position="341"/>
    </location>
</feature>
<comment type="subcellular location">
    <subcellularLocation>
        <location evidence="1 8">Cell membrane</location>
        <topology evidence="1 8">Multi-pass membrane protein</topology>
    </subcellularLocation>
</comment>
<dbReference type="GO" id="GO:0005886">
    <property type="term" value="C:plasma membrane"/>
    <property type="evidence" value="ECO:0007669"/>
    <property type="project" value="UniProtKB-SubCell"/>
</dbReference>
<comment type="similarity">
    <text evidence="2 8">Belongs to the 4-toluene sulfonate uptake permease (TSUP) (TC 2.A.102) family.</text>
</comment>
<feature type="transmembrane region" description="Helical" evidence="8">
    <location>
        <begin position="95"/>
        <end position="113"/>
    </location>
</feature>
<dbReference type="EMBL" id="JACHGO010000001">
    <property type="protein sequence ID" value="MBB5142326.1"/>
    <property type="molecule type" value="Genomic_DNA"/>
</dbReference>
<keyword evidence="7 8" id="KW-0472">Membrane</keyword>
<feature type="transmembrane region" description="Helical" evidence="8">
    <location>
        <begin position="118"/>
        <end position="136"/>
    </location>
</feature>
<evidence type="ECO:0000256" key="4">
    <source>
        <dbReference type="ARBA" id="ARBA00022475"/>
    </source>
</evidence>
<protein>
    <recommendedName>
        <fullName evidence="8">Probable membrane transporter protein</fullName>
    </recommendedName>
</protein>
<evidence type="ECO:0000256" key="2">
    <source>
        <dbReference type="ARBA" id="ARBA00009142"/>
    </source>
</evidence>
<keyword evidence="10" id="KW-1185">Reference proteome</keyword>
<dbReference type="Proteomes" id="UP000539075">
    <property type="component" value="Unassembled WGS sequence"/>
</dbReference>
<organism evidence="9 10">
    <name type="scientific">Desulfovibrio intestinalis</name>
    <dbReference type="NCBI Taxonomy" id="58621"/>
    <lineage>
        <taxon>Bacteria</taxon>
        <taxon>Pseudomonadati</taxon>
        <taxon>Thermodesulfobacteriota</taxon>
        <taxon>Desulfovibrionia</taxon>
        <taxon>Desulfovibrionales</taxon>
        <taxon>Desulfovibrionaceae</taxon>
        <taxon>Desulfovibrio</taxon>
    </lineage>
</organism>
<keyword evidence="3" id="KW-0813">Transport</keyword>
<accession>A0A7W8FEZ4</accession>
<evidence type="ECO:0000256" key="1">
    <source>
        <dbReference type="ARBA" id="ARBA00004651"/>
    </source>
</evidence>
<dbReference type="RefSeq" id="WP_221277765.1">
    <property type="nucleotide sequence ID" value="NZ_JACHGO010000001.1"/>
</dbReference>
<keyword evidence="6 8" id="KW-1133">Transmembrane helix</keyword>
<dbReference type="PANTHER" id="PTHR30269:SF23">
    <property type="entry name" value="MEMBRANE TRANSPORTER PROTEIN YDHB-RELATED"/>
    <property type="match status" value="1"/>
</dbReference>
<keyword evidence="4 8" id="KW-1003">Cell membrane</keyword>
<feature type="transmembrane region" description="Helical" evidence="8">
    <location>
        <begin position="348"/>
        <end position="366"/>
    </location>
</feature>
<dbReference type="PANTHER" id="PTHR30269">
    <property type="entry name" value="TRANSMEMBRANE PROTEIN YFCA"/>
    <property type="match status" value="1"/>
</dbReference>
<feature type="transmembrane region" description="Helical" evidence="8">
    <location>
        <begin position="168"/>
        <end position="188"/>
    </location>
</feature>
<name>A0A7W8FEZ4_9BACT</name>
<proteinExistence type="inferred from homology"/>
<comment type="caution">
    <text evidence="9">The sequence shown here is derived from an EMBL/GenBank/DDBJ whole genome shotgun (WGS) entry which is preliminary data.</text>
</comment>
<evidence type="ECO:0000256" key="8">
    <source>
        <dbReference type="RuleBase" id="RU363041"/>
    </source>
</evidence>
<reference evidence="9 10" key="1">
    <citation type="submission" date="2020-08" db="EMBL/GenBank/DDBJ databases">
        <title>Genomic Encyclopedia of Type Strains, Phase IV (KMG-IV): sequencing the most valuable type-strain genomes for metagenomic binning, comparative biology and taxonomic classification.</title>
        <authorList>
            <person name="Goeker M."/>
        </authorList>
    </citation>
    <scope>NUCLEOTIDE SEQUENCE [LARGE SCALE GENOMIC DNA]</scope>
    <source>
        <strain evidence="9 10">DSM 11275</strain>
    </source>
</reference>
<dbReference type="InterPro" id="IPR002781">
    <property type="entry name" value="TM_pro_TauE-like"/>
</dbReference>
<evidence type="ECO:0000256" key="7">
    <source>
        <dbReference type="ARBA" id="ARBA00023136"/>
    </source>
</evidence>
<feature type="transmembrane region" description="Helical" evidence="8">
    <location>
        <begin position="194"/>
        <end position="213"/>
    </location>
</feature>
<dbReference type="InterPro" id="IPR052017">
    <property type="entry name" value="TSUP"/>
</dbReference>
<evidence type="ECO:0000256" key="5">
    <source>
        <dbReference type="ARBA" id="ARBA00022692"/>
    </source>
</evidence>
<feature type="transmembrane region" description="Helical" evidence="8">
    <location>
        <begin position="142"/>
        <end position="159"/>
    </location>
</feature>
<keyword evidence="5 8" id="KW-0812">Transmembrane</keyword>
<dbReference type="AlphaFoldDB" id="A0A7W8FEZ4"/>
<dbReference type="Pfam" id="PF01925">
    <property type="entry name" value="TauE"/>
    <property type="match status" value="1"/>
</dbReference>
<gene>
    <name evidence="9" type="ORF">HNQ38_000389</name>
</gene>
<evidence type="ECO:0000256" key="6">
    <source>
        <dbReference type="ARBA" id="ARBA00022989"/>
    </source>
</evidence>
<evidence type="ECO:0000313" key="10">
    <source>
        <dbReference type="Proteomes" id="UP000539075"/>
    </source>
</evidence>
<evidence type="ECO:0000313" key="9">
    <source>
        <dbReference type="EMBL" id="MBB5142326.1"/>
    </source>
</evidence>
<feature type="transmembrane region" description="Helical" evidence="8">
    <location>
        <begin position="257"/>
        <end position="277"/>
    </location>
</feature>